<proteinExistence type="predicted"/>
<evidence type="ECO:0000313" key="1">
    <source>
        <dbReference type="EMBL" id="CAB4022924.1"/>
    </source>
</evidence>
<sequence>MVTTVYERENCVALVTLENTERTLQKDELWANTYKEQMNDMVHRKVARPLTSLEIQQWKGPIFYISHLAVLNPKSNSTPVRIAFNSSQVYKGVSLNSCLAKGPDCYMNNLIGILLRWREEAVALVGDIRKDVQFSLPERIGKTLSSISLERS</sequence>
<dbReference type="PANTHER" id="PTHR47331:SF1">
    <property type="entry name" value="GAG-LIKE PROTEIN"/>
    <property type="match status" value="1"/>
</dbReference>
<evidence type="ECO:0000313" key="2">
    <source>
        <dbReference type="Proteomes" id="UP001152795"/>
    </source>
</evidence>
<reference evidence="1" key="1">
    <citation type="submission" date="2020-04" db="EMBL/GenBank/DDBJ databases">
        <authorList>
            <person name="Alioto T."/>
            <person name="Alioto T."/>
            <person name="Gomez Garrido J."/>
        </authorList>
    </citation>
    <scope>NUCLEOTIDE SEQUENCE</scope>
    <source>
        <strain evidence="1">A484AB</strain>
    </source>
</reference>
<dbReference type="AlphaFoldDB" id="A0A6S7IU86"/>
<protein>
    <submittedName>
        <fullName evidence="1">Uncharacterized protein</fullName>
    </submittedName>
</protein>
<organism evidence="1 2">
    <name type="scientific">Paramuricea clavata</name>
    <name type="common">Red gorgonian</name>
    <name type="synonym">Violescent sea-whip</name>
    <dbReference type="NCBI Taxonomy" id="317549"/>
    <lineage>
        <taxon>Eukaryota</taxon>
        <taxon>Metazoa</taxon>
        <taxon>Cnidaria</taxon>
        <taxon>Anthozoa</taxon>
        <taxon>Octocorallia</taxon>
        <taxon>Malacalcyonacea</taxon>
        <taxon>Plexauridae</taxon>
        <taxon>Paramuricea</taxon>
    </lineage>
</organism>
<accession>A0A6S7IU86</accession>
<dbReference type="OrthoDB" id="5920040at2759"/>
<name>A0A6S7IU86_PARCT</name>
<keyword evidence="2" id="KW-1185">Reference proteome</keyword>
<gene>
    <name evidence="1" type="ORF">PACLA_8A074853</name>
</gene>
<dbReference type="EMBL" id="CACRXK020012226">
    <property type="protein sequence ID" value="CAB4022924.1"/>
    <property type="molecule type" value="Genomic_DNA"/>
</dbReference>
<comment type="caution">
    <text evidence="1">The sequence shown here is derived from an EMBL/GenBank/DDBJ whole genome shotgun (WGS) entry which is preliminary data.</text>
</comment>
<dbReference type="PANTHER" id="PTHR47331">
    <property type="entry name" value="PHD-TYPE DOMAIN-CONTAINING PROTEIN"/>
    <property type="match status" value="1"/>
</dbReference>
<dbReference type="Proteomes" id="UP001152795">
    <property type="component" value="Unassembled WGS sequence"/>
</dbReference>